<dbReference type="EMBL" id="JBBPBM010000028">
    <property type="protein sequence ID" value="KAK8538005.1"/>
    <property type="molecule type" value="Genomic_DNA"/>
</dbReference>
<sequence length="84" mass="9433">MVETRSQSVTSAAMNISTTEAPLSLTELNREVTQIQTTVARLEASFDERFQMMQEKRVGEKDSHGVGVRKSGEWCFGCSFWIAD</sequence>
<reference evidence="1 2" key="1">
    <citation type="journal article" date="2024" name="G3 (Bethesda)">
        <title>Genome assembly of Hibiscus sabdariffa L. provides insights into metabolisms of medicinal natural products.</title>
        <authorList>
            <person name="Kim T."/>
        </authorList>
    </citation>
    <scope>NUCLEOTIDE SEQUENCE [LARGE SCALE GENOMIC DNA]</scope>
    <source>
        <strain evidence="1">TK-2024</strain>
        <tissue evidence="1">Old leaves</tissue>
    </source>
</reference>
<evidence type="ECO:0000313" key="1">
    <source>
        <dbReference type="EMBL" id="KAK8538005.1"/>
    </source>
</evidence>
<evidence type="ECO:0000313" key="2">
    <source>
        <dbReference type="Proteomes" id="UP001472677"/>
    </source>
</evidence>
<proteinExistence type="predicted"/>
<comment type="caution">
    <text evidence="1">The sequence shown here is derived from an EMBL/GenBank/DDBJ whole genome shotgun (WGS) entry which is preliminary data.</text>
</comment>
<organism evidence="1 2">
    <name type="scientific">Hibiscus sabdariffa</name>
    <name type="common">roselle</name>
    <dbReference type="NCBI Taxonomy" id="183260"/>
    <lineage>
        <taxon>Eukaryota</taxon>
        <taxon>Viridiplantae</taxon>
        <taxon>Streptophyta</taxon>
        <taxon>Embryophyta</taxon>
        <taxon>Tracheophyta</taxon>
        <taxon>Spermatophyta</taxon>
        <taxon>Magnoliopsida</taxon>
        <taxon>eudicotyledons</taxon>
        <taxon>Gunneridae</taxon>
        <taxon>Pentapetalae</taxon>
        <taxon>rosids</taxon>
        <taxon>malvids</taxon>
        <taxon>Malvales</taxon>
        <taxon>Malvaceae</taxon>
        <taxon>Malvoideae</taxon>
        <taxon>Hibiscus</taxon>
    </lineage>
</organism>
<dbReference type="Proteomes" id="UP001472677">
    <property type="component" value="Unassembled WGS sequence"/>
</dbReference>
<accession>A0ABR2DGD8</accession>
<gene>
    <name evidence="1" type="ORF">V6N12_044144</name>
</gene>
<name>A0ABR2DGD8_9ROSI</name>
<protein>
    <submittedName>
        <fullName evidence="1">Uncharacterized protein</fullName>
    </submittedName>
</protein>
<keyword evidence="2" id="KW-1185">Reference proteome</keyword>